<reference evidence="2 3" key="1">
    <citation type="submission" date="2016-09" db="EMBL/GenBank/DDBJ databases">
        <title>Genomic evidence for plant-parasitic nematodes as the earliest Wolbachia hosts.</title>
        <authorList>
            <person name="Brown A.M."/>
            <person name="Wasala S.K."/>
            <person name="Howe D.K."/>
            <person name="Peetz A.B."/>
            <person name="Zasada I.A."/>
            <person name="Denver D.R."/>
        </authorList>
    </citation>
    <scope>NUCLEOTIDE SEQUENCE [LARGE SCALE GENOMIC DNA]</scope>
    <source>
        <strain evidence="3">wPpe</strain>
    </source>
</reference>
<evidence type="ECO:0000313" key="2">
    <source>
        <dbReference type="EMBL" id="OEY86872.1"/>
    </source>
</evidence>
<dbReference type="Gene3D" id="4.10.80.40">
    <property type="entry name" value="succinate dehydrogenase protein domain"/>
    <property type="match status" value="1"/>
</dbReference>
<evidence type="ECO:0000313" key="3">
    <source>
        <dbReference type="Proteomes" id="UP000175679"/>
    </source>
</evidence>
<keyword evidence="3" id="KW-1185">Reference proteome</keyword>
<dbReference type="GO" id="GO:0050660">
    <property type="term" value="F:flavin adenine dinucleotide binding"/>
    <property type="evidence" value="ECO:0007669"/>
    <property type="project" value="TreeGrafter"/>
</dbReference>
<dbReference type="InterPro" id="IPR037099">
    <property type="entry name" value="Fum_R/Succ_DH_flav-like_C_sf"/>
</dbReference>
<dbReference type="InterPro" id="IPR030664">
    <property type="entry name" value="SdhA/FrdA/AprA"/>
</dbReference>
<name>A0A1E7QK70_WOLPI</name>
<sequence>MMSDVTVENRSMIWNSNLVEALELANMLPQAVITMEYAANREESRGVHVREDFHERDDANWIKHTLAWVDRKFNVKIDYKLLTAIYNLFLLKRECIN</sequence>
<dbReference type="InterPro" id="IPR015939">
    <property type="entry name" value="Fum_Rdtase/Succ_DH_flav-like_C"/>
</dbReference>
<organism evidence="2 3">
    <name type="scientific">Wolbachia pipientis</name>
    <dbReference type="NCBI Taxonomy" id="955"/>
    <lineage>
        <taxon>Bacteria</taxon>
        <taxon>Pseudomonadati</taxon>
        <taxon>Pseudomonadota</taxon>
        <taxon>Alphaproteobacteria</taxon>
        <taxon>Rickettsiales</taxon>
        <taxon>Anaplasmataceae</taxon>
        <taxon>Wolbachieae</taxon>
        <taxon>Wolbachia</taxon>
    </lineage>
</organism>
<dbReference type="EMBL" id="MJMG01000002">
    <property type="protein sequence ID" value="OEY86872.1"/>
    <property type="molecule type" value="Genomic_DNA"/>
</dbReference>
<dbReference type="PANTHER" id="PTHR11632:SF51">
    <property type="entry name" value="SUCCINATE DEHYDROGENASE [UBIQUINONE] FLAVOPROTEIN SUBUNIT, MITOCHONDRIAL"/>
    <property type="match status" value="1"/>
</dbReference>
<dbReference type="GO" id="GO:0008177">
    <property type="term" value="F:succinate dehydrogenase (quinone) activity"/>
    <property type="evidence" value="ECO:0007669"/>
    <property type="project" value="TreeGrafter"/>
</dbReference>
<dbReference type="AlphaFoldDB" id="A0A1E7QK70"/>
<dbReference type="Gene3D" id="1.20.58.100">
    <property type="entry name" value="Fumarate reductase/succinate dehydrogenase flavoprotein-like, C-terminal domain"/>
    <property type="match status" value="1"/>
</dbReference>
<proteinExistence type="predicted"/>
<dbReference type="Proteomes" id="UP000175679">
    <property type="component" value="Unassembled WGS sequence"/>
</dbReference>
<dbReference type="Pfam" id="PF02910">
    <property type="entry name" value="Succ_DH_flav_C"/>
    <property type="match status" value="1"/>
</dbReference>
<feature type="domain" description="Fumarate reductase/succinate dehydrogenase flavoprotein-like C-terminal" evidence="1">
    <location>
        <begin position="2"/>
        <end position="82"/>
    </location>
</feature>
<comment type="caution">
    <text evidence="2">The sequence shown here is derived from an EMBL/GenBank/DDBJ whole genome shotgun (WGS) entry which is preliminary data.</text>
</comment>
<gene>
    <name evidence="2" type="ORF">BIY23_04575</name>
</gene>
<evidence type="ECO:0000259" key="1">
    <source>
        <dbReference type="Pfam" id="PF02910"/>
    </source>
</evidence>
<accession>A0A1E7QK70</accession>
<dbReference type="GO" id="GO:0009055">
    <property type="term" value="F:electron transfer activity"/>
    <property type="evidence" value="ECO:0007669"/>
    <property type="project" value="TreeGrafter"/>
</dbReference>
<dbReference type="PANTHER" id="PTHR11632">
    <property type="entry name" value="SUCCINATE DEHYDROGENASE 2 FLAVOPROTEIN SUBUNIT"/>
    <property type="match status" value="1"/>
</dbReference>
<dbReference type="SUPFAM" id="SSF46977">
    <property type="entry name" value="Succinate dehydrogenase/fumarate reductase flavoprotein C-terminal domain"/>
    <property type="match status" value="1"/>
</dbReference>
<protein>
    <recommendedName>
        <fullName evidence="1">Fumarate reductase/succinate dehydrogenase flavoprotein-like C-terminal domain-containing protein</fullName>
    </recommendedName>
</protein>